<protein>
    <submittedName>
        <fullName evidence="1">Uncharacterized protein</fullName>
    </submittedName>
</protein>
<gene>
    <name evidence="1" type="ORF">NEMBOFW57_006282</name>
</gene>
<evidence type="ECO:0000313" key="1">
    <source>
        <dbReference type="EMBL" id="KAG7289905.1"/>
    </source>
</evidence>
<name>A0AAD4I145_9PEZI</name>
<dbReference type="AlphaFoldDB" id="A0AAD4I145"/>
<accession>A0AAD4I145</accession>
<organism evidence="1 2">
    <name type="scientific">Staphylotrichum longicolle</name>
    <dbReference type="NCBI Taxonomy" id="669026"/>
    <lineage>
        <taxon>Eukaryota</taxon>
        <taxon>Fungi</taxon>
        <taxon>Dikarya</taxon>
        <taxon>Ascomycota</taxon>
        <taxon>Pezizomycotina</taxon>
        <taxon>Sordariomycetes</taxon>
        <taxon>Sordariomycetidae</taxon>
        <taxon>Sordariales</taxon>
        <taxon>Chaetomiaceae</taxon>
        <taxon>Staphylotrichum</taxon>
    </lineage>
</organism>
<proteinExistence type="predicted"/>
<reference evidence="1" key="1">
    <citation type="submission" date="2023-02" db="EMBL/GenBank/DDBJ databases">
        <authorList>
            <person name="Palmer J.M."/>
        </authorList>
    </citation>
    <scope>NUCLEOTIDE SEQUENCE</scope>
    <source>
        <strain evidence="1">FW57</strain>
    </source>
</reference>
<dbReference type="EMBL" id="JAHCVI010000002">
    <property type="protein sequence ID" value="KAG7289905.1"/>
    <property type="molecule type" value="Genomic_DNA"/>
</dbReference>
<sequence length="249" mass="27607">MCILRIPQHPWCHCTDPSNIGLFEDELVCQHHIWIRPDVKHNNDTNLPAEARLNQILANITRPGPAWAHCPAYVTQHTNAAGVLVEGNEYVCPETLLLQARKGKDGHKQFYPWDGLCAHCDNPARGIPLDLVPLRNRYIVQPDSAGPEGDDYTSMVPSGFETPEGKMVDAELYKRMTTGRGACGGGEGVYVDVVEQNINGWWGVFEGRSAVYLLPGHHNLVSKGEKWTTGWMGALSRLGTLVKGNKKFL</sequence>
<keyword evidence="2" id="KW-1185">Reference proteome</keyword>
<dbReference type="Proteomes" id="UP001197093">
    <property type="component" value="Unassembled WGS sequence"/>
</dbReference>
<comment type="caution">
    <text evidence="1">The sequence shown here is derived from an EMBL/GenBank/DDBJ whole genome shotgun (WGS) entry which is preliminary data.</text>
</comment>
<evidence type="ECO:0000313" key="2">
    <source>
        <dbReference type="Proteomes" id="UP001197093"/>
    </source>
</evidence>